<evidence type="ECO:0000256" key="1">
    <source>
        <dbReference type="ARBA" id="ARBA00022690"/>
    </source>
</evidence>
<dbReference type="InterPro" id="IPR050098">
    <property type="entry name" value="TFPI/VKTCI-like"/>
</dbReference>
<dbReference type="GeneTree" id="ENSGT01140000282753"/>
<keyword evidence="6" id="KW-1185">Reference proteome</keyword>
<protein>
    <recommendedName>
        <fullName evidence="4">BPTI/Kunitz inhibitor domain-containing protein</fullName>
    </recommendedName>
</protein>
<dbReference type="PANTHER" id="PTHR10083">
    <property type="entry name" value="KUNITZ-TYPE PROTEASE INHIBITOR-RELATED"/>
    <property type="match status" value="1"/>
</dbReference>
<feature type="domain" description="BPTI/Kunitz inhibitor" evidence="4">
    <location>
        <begin position="43"/>
        <end position="93"/>
    </location>
</feature>
<sequence length="97" mass="10911">TPSILGCQNWGRGLAGISSAGGKGRLEDPCLPSQQRLPTAEPCRLPLDEGSCQRYTLRWYYNQRARECRPFVYSGCQGNPNRFHSKEECELHSGRPN</sequence>
<accession>A0A8C9MNC6</accession>
<dbReference type="SMART" id="SM00131">
    <property type="entry name" value="KU"/>
    <property type="match status" value="1"/>
</dbReference>
<dbReference type="PROSITE" id="PS00280">
    <property type="entry name" value="BPTI_KUNITZ_1"/>
    <property type="match status" value="1"/>
</dbReference>
<dbReference type="InterPro" id="IPR020901">
    <property type="entry name" value="Prtase_inh_Kunz-CS"/>
</dbReference>
<keyword evidence="2" id="KW-0722">Serine protease inhibitor</keyword>
<organism evidence="5 6">
    <name type="scientific">Serinus canaria</name>
    <name type="common">Island canary</name>
    <name type="synonym">Fringilla canaria</name>
    <dbReference type="NCBI Taxonomy" id="9135"/>
    <lineage>
        <taxon>Eukaryota</taxon>
        <taxon>Metazoa</taxon>
        <taxon>Chordata</taxon>
        <taxon>Craniata</taxon>
        <taxon>Vertebrata</taxon>
        <taxon>Euteleostomi</taxon>
        <taxon>Archelosauria</taxon>
        <taxon>Archosauria</taxon>
        <taxon>Dinosauria</taxon>
        <taxon>Saurischia</taxon>
        <taxon>Theropoda</taxon>
        <taxon>Coelurosauria</taxon>
        <taxon>Aves</taxon>
        <taxon>Neognathae</taxon>
        <taxon>Neoaves</taxon>
        <taxon>Telluraves</taxon>
        <taxon>Australaves</taxon>
        <taxon>Passeriformes</taxon>
        <taxon>Passeroidea</taxon>
        <taxon>Fringillidae</taxon>
        <taxon>Carduelinae</taxon>
        <taxon>Serinus</taxon>
    </lineage>
</organism>
<dbReference type="PROSITE" id="PS50279">
    <property type="entry name" value="BPTI_KUNITZ_2"/>
    <property type="match status" value="1"/>
</dbReference>
<dbReference type="Pfam" id="PF00014">
    <property type="entry name" value="Kunitz_BPTI"/>
    <property type="match status" value="1"/>
</dbReference>
<dbReference type="InterPro" id="IPR002223">
    <property type="entry name" value="Kunitz_BPTI"/>
</dbReference>
<keyword evidence="3" id="KW-1015">Disulfide bond</keyword>
<evidence type="ECO:0000256" key="3">
    <source>
        <dbReference type="ARBA" id="ARBA00023157"/>
    </source>
</evidence>
<reference evidence="5" key="2">
    <citation type="submission" date="2025-09" db="UniProtKB">
        <authorList>
            <consortium name="Ensembl"/>
        </authorList>
    </citation>
    <scope>IDENTIFICATION</scope>
</reference>
<dbReference type="SUPFAM" id="SSF57362">
    <property type="entry name" value="BPTI-like"/>
    <property type="match status" value="1"/>
</dbReference>
<dbReference type="Ensembl" id="ENSSCAT00000006671.1">
    <property type="protein sequence ID" value="ENSSCAP00000005832.1"/>
    <property type="gene ID" value="ENSSCAG00000004604.1"/>
</dbReference>
<dbReference type="Proteomes" id="UP000694409">
    <property type="component" value="Unassembled WGS sequence"/>
</dbReference>
<keyword evidence="1" id="KW-0646">Protease inhibitor</keyword>
<reference evidence="5" key="1">
    <citation type="submission" date="2025-08" db="UniProtKB">
        <authorList>
            <consortium name="Ensembl"/>
        </authorList>
    </citation>
    <scope>IDENTIFICATION</scope>
</reference>
<evidence type="ECO:0000259" key="4">
    <source>
        <dbReference type="PROSITE" id="PS50279"/>
    </source>
</evidence>
<evidence type="ECO:0000313" key="5">
    <source>
        <dbReference type="Ensembl" id="ENSSCAP00000005832.1"/>
    </source>
</evidence>
<dbReference type="PRINTS" id="PR00759">
    <property type="entry name" value="BASICPTASE"/>
</dbReference>
<dbReference type="GO" id="GO:0005615">
    <property type="term" value="C:extracellular space"/>
    <property type="evidence" value="ECO:0007669"/>
    <property type="project" value="TreeGrafter"/>
</dbReference>
<name>A0A8C9MNC6_SERCA</name>
<proteinExistence type="predicted"/>
<dbReference type="FunFam" id="4.10.410.10:FF:000020">
    <property type="entry name" value="Collagen, type VI, alpha 3"/>
    <property type="match status" value="1"/>
</dbReference>
<dbReference type="AlphaFoldDB" id="A0A8C9MNC6"/>
<dbReference type="Gene3D" id="4.10.410.10">
    <property type="entry name" value="Pancreatic trypsin inhibitor Kunitz domain"/>
    <property type="match status" value="1"/>
</dbReference>
<dbReference type="InterPro" id="IPR036880">
    <property type="entry name" value="Kunitz_BPTI_sf"/>
</dbReference>
<dbReference type="PANTHER" id="PTHR10083:SF328">
    <property type="entry name" value="TISSUE FACTOR PATHWAY INHIBITOR"/>
    <property type="match status" value="1"/>
</dbReference>
<evidence type="ECO:0000313" key="6">
    <source>
        <dbReference type="Proteomes" id="UP000694409"/>
    </source>
</evidence>
<evidence type="ECO:0000256" key="2">
    <source>
        <dbReference type="ARBA" id="ARBA00022900"/>
    </source>
</evidence>
<dbReference type="GO" id="GO:0004867">
    <property type="term" value="F:serine-type endopeptidase inhibitor activity"/>
    <property type="evidence" value="ECO:0007669"/>
    <property type="project" value="UniProtKB-KW"/>
</dbReference>